<name>A0AAF0Z5P2_9MICO</name>
<dbReference type="InterPro" id="IPR045621">
    <property type="entry name" value="BPD_transp_1_N"/>
</dbReference>
<dbReference type="RefSeq" id="WP_319155281.1">
    <property type="nucleotide sequence ID" value="NZ_CP138359.1"/>
</dbReference>
<dbReference type="GO" id="GO:0005886">
    <property type="term" value="C:plasma membrane"/>
    <property type="evidence" value="ECO:0007669"/>
    <property type="project" value="UniProtKB-SubCell"/>
</dbReference>
<protein>
    <submittedName>
        <fullName evidence="9">ABC transporter permease</fullName>
    </submittedName>
</protein>
<evidence type="ECO:0000259" key="8">
    <source>
        <dbReference type="PROSITE" id="PS50928"/>
    </source>
</evidence>
<gene>
    <name evidence="9" type="ORF">SANBI_002387</name>
</gene>
<proteinExistence type="inferred from homology"/>
<dbReference type="PROSITE" id="PS50928">
    <property type="entry name" value="ABC_TM1"/>
    <property type="match status" value="1"/>
</dbReference>
<feature type="transmembrane region" description="Helical" evidence="7">
    <location>
        <begin position="144"/>
        <end position="166"/>
    </location>
</feature>
<organism evidence="9 10">
    <name type="scientific">Sanguibacter biliveldensis</name>
    <dbReference type="NCBI Taxonomy" id="3030830"/>
    <lineage>
        <taxon>Bacteria</taxon>
        <taxon>Bacillati</taxon>
        <taxon>Actinomycetota</taxon>
        <taxon>Actinomycetes</taxon>
        <taxon>Micrococcales</taxon>
        <taxon>Sanguibacteraceae</taxon>
        <taxon>Sanguibacter</taxon>
    </lineage>
</organism>
<dbReference type="CDD" id="cd06261">
    <property type="entry name" value="TM_PBP2"/>
    <property type="match status" value="1"/>
</dbReference>
<evidence type="ECO:0000256" key="3">
    <source>
        <dbReference type="ARBA" id="ARBA00022475"/>
    </source>
</evidence>
<dbReference type="PANTHER" id="PTHR43163:SF6">
    <property type="entry name" value="DIPEPTIDE TRANSPORT SYSTEM PERMEASE PROTEIN DPPB-RELATED"/>
    <property type="match status" value="1"/>
</dbReference>
<dbReference type="InterPro" id="IPR035906">
    <property type="entry name" value="MetI-like_sf"/>
</dbReference>
<keyword evidence="3" id="KW-1003">Cell membrane</keyword>
<evidence type="ECO:0000256" key="5">
    <source>
        <dbReference type="ARBA" id="ARBA00022989"/>
    </source>
</evidence>
<comment type="similarity">
    <text evidence="7">Belongs to the binding-protein-dependent transport system permease family.</text>
</comment>
<keyword evidence="5 7" id="KW-1133">Transmembrane helix</keyword>
<dbReference type="Pfam" id="PF00528">
    <property type="entry name" value="BPD_transp_1"/>
    <property type="match status" value="1"/>
</dbReference>
<feature type="transmembrane region" description="Helical" evidence="7">
    <location>
        <begin position="224"/>
        <end position="246"/>
    </location>
</feature>
<keyword evidence="6 7" id="KW-0472">Membrane</keyword>
<keyword evidence="10" id="KW-1185">Reference proteome</keyword>
<dbReference type="SUPFAM" id="SSF161098">
    <property type="entry name" value="MetI-like"/>
    <property type="match status" value="1"/>
</dbReference>
<dbReference type="AlphaFoldDB" id="A0AAF0Z5P2"/>
<dbReference type="PANTHER" id="PTHR43163">
    <property type="entry name" value="DIPEPTIDE TRANSPORT SYSTEM PERMEASE PROTEIN DPPB-RELATED"/>
    <property type="match status" value="1"/>
</dbReference>
<dbReference type="Gene3D" id="1.10.3720.10">
    <property type="entry name" value="MetI-like"/>
    <property type="match status" value="1"/>
</dbReference>
<dbReference type="InterPro" id="IPR000515">
    <property type="entry name" value="MetI-like"/>
</dbReference>
<keyword evidence="2 7" id="KW-0813">Transport</keyword>
<keyword evidence="4 7" id="KW-0812">Transmembrane</keyword>
<evidence type="ECO:0000256" key="6">
    <source>
        <dbReference type="ARBA" id="ARBA00023136"/>
    </source>
</evidence>
<evidence type="ECO:0000256" key="2">
    <source>
        <dbReference type="ARBA" id="ARBA00022448"/>
    </source>
</evidence>
<reference evidence="10" key="1">
    <citation type="submission" date="2023-11" db="EMBL/GenBank/DDBJ databases">
        <authorList>
            <person name="Helweg L.P."/>
            <person name="Kiel A."/>
            <person name="Hitz F."/>
            <person name="Ruckert-Reed C."/>
            <person name="Busche T."/>
            <person name="Kaltschmidt B."/>
            <person name="Kaltschmidt C."/>
        </authorList>
    </citation>
    <scope>NUCLEOTIDE SEQUENCE [LARGE SCALE GENOMIC DNA]</scope>
    <source>
        <strain evidence="10">4.1</strain>
    </source>
</reference>
<sequence>MSDHQNASTPVVQGPGSTAAARSAGIGTSAARTARFVLGKASGMVVVLLIVSALTYAVFVLLPADPAQLACGRPCTPERLEAARGYMGLDEPPWKQYLLFLGGIFAGRTFGAGATAIDCATPCLGYSFRLNESVTDLIISRLPVTVSIAVGAAVLWLLVGVVSGVVAAIKRGTAVDRLIILGAIAGVSAPSYLVGLLAILLFGFTLDMVPVSGYVPFTESPLDWAWHLVLPWTVLALLSAAVYARLTRAQMLDVMGQDFIRTARAKGLTEGRVITRHALRNVMIPVITLFGLDLGSLLGGAVITERVFSMPGLGSLLLDAVGNFDLPILVGVTLFSAAIIIVANFVVDLVYGVLDPRARS</sequence>
<feature type="transmembrane region" description="Helical" evidence="7">
    <location>
        <begin position="41"/>
        <end position="62"/>
    </location>
</feature>
<evidence type="ECO:0000256" key="7">
    <source>
        <dbReference type="RuleBase" id="RU363032"/>
    </source>
</evidence>
<feature type="transmembrane region" description="Helical" evidence="7">
    <location>
        <begin position="328"/>
        <end position="354"/>
    </location>
</feature>
<dbReference type="KEGG" id="sbil:SANBI_002387"/>
<feature type="transmembrane region" description="Helical" evidence="7">
    <location>
        <begin position="282"/>
        <end position="308"/>
    </location>
</feature>
<evidence type="ECO:0000256" key="4">
    <source>
        <dbReference type="ARBA" id="ARBA00022692"/>
    </source>
</evidence>
<dbReference type="Proteomes" id="UP001304340">
    <property type="component" value="Chromosome"/>
</dbReference>
<feature type="transmembrane region" description="Helical" evidence="7">
    <location>
        <begin position="178"/>
        <end position="204"/>
    </location>
</feature>
<evidence type="ECO:0000313" key="10">
    <source>
        <dbReference type="Proteomes" id="UP001304340"/>
    </source>
</evidence>
<comment type="subcellular location">
    <subcellularLocation>
        <location evidence="1 7">Cell membrane</location>
        <topology evidence="1 7">Multi-pass membrane protein</topology>
    </subcellularLocation>
</comment>
<accession>A0AAF0Z5P2</accession>
<dbReference type="EMBL" id="CP138359">
    <property type="protein sequence ID" value="WPF81119.1"/>
    <property type="molecule type" value="Genomic_DNA"/>
</dbReference>
<feature type="domain" description="ABC transmembrane type-1" evidence="8">
    <location>
        <begin position="142"/>
        <end position="351"/>
    </location>
</feature>
<evidence type="ECO:0000313" key="9">
    <source>
        <dbReference type="EMBL" id="WPF81119.1"/>
    </source>
</evidence>
<dbReference type="Pfam" id="PF19300">
    <property type="entry name" value="BPD_transp_1_N"/>
    <property type="match status" value="1"/>
</dbReference>
<dbReference type="GO" id="GO:0055085">
    <property type="term" value="P:transmembrane transport"/>
    <property type="evidence" value="ECO:0007669"/>
    <property type="project" value="InterPro"/>
</dbReference>
<evidence type="ECO:0000256" key="1">
    <source>
        <dbReference type="ARBA" id="ARBA00004651"/>
    </source>
</evidence>